<dbReference type="AlphaFoldDB" id="A0ABD0UJC8"/>
<organism evidence="1 2">
    <name type="scientific">Dendrobium thyrsiflorum</name>
    <name type="common">Pinecone-like raceme dendrobium</name>
    <name type="synonym">Orchid</name>
    <dbReference type="NCBI Taxonomy" id="117978"/>
    <lineage>
        <taxon>Eukaryota</taxon>
        <taxon>Viridiplantae</taxon>
        <taxon>Streptophyta</taxon>
        <taxon>Embryophyta</taxon>
        <taxon>Tracheophyta</taxon>
        <taxon>Spermatophyta</taxon>
        <taxon>Magnoliopsida</taxon>
        <taxon>Liliopsida</taxon>
        <taxon>Asparagales</taxon>
        <taxon>Orchidaceae</taxon>
        <taxon>Epidendroideae</taxon>
        <taxon>Malaxideae</taxon>
        <taxon>Dendrobiinae</taxon>
        <taxon>Dendrobium</taxon>
    </lineage>
</organism>
<evidence type="ECO:0000313" key="2">
    <source>
        <dbReference type="Proteomes" id="UP001552299"/>
    </source>
</evidence>
<comment type="caution">
    <text evidence="1">The sequence shown here is derived from an EMBL/GenBank/DDBJ whole genome shotgun (WGS) entry which is preliminary data.</text>
</comment>
<dbReference type="Proteomes" id="UP001552299">
    <property type="component" value="Unassembled WGS sequence"/>
</dbReference>
<protein>
    <submittedName>
        <fullName evidence="1">Uncharacterized protein</fullName>
    </submittedName>
</protein>
<name>A0ABD0UJC8_DENTH</name>
<proteinExistence type="predicted"/>
<dbReference type="EMBL" id="JANQDX010000013">
    <property type="protein sequence ID" value="KAL0912899.1"/>
    <property type="molecule type" value="Genomic_DNA"/>
</dbReference>
<evidence type="ECO:0000313" key="1">
    <source>
        <dbReference type="EMBL" id="KAL0912899.1"/>
    </source>
</evidence>
<accession>A0ABD0UJC8</accession>
<gene>
    <name evidence="1" type="ORF">M5K25_016314</name>
</gene>
<sequence length="208" mass="22967">MKDYVQKFPILLNESLVTVHRRKNSNSGGFRVKYVNIVSGSLPSPGSGEKGHRFSVGEGRVDRFSAGEGRYRFSAGEGRVERFSAEGRGCLCRKVGRNNGSLPEEEISLPSNSGGFRVKYVNIVSGSLPSLGSGEKGHRFSAREGRVDRFSAGEGRVYRFSTEGKGCLFRKVGRNNGSLLEEEINGKEGKTHVKKEKEFYELIELTSH</sequence>
<keyword evidence="2" id="KW-1185">Reference proteome</keyword>
<reference evidence="1 2" key="1">
    <citation type="journal article" date="2024" name="Plant Biotechnol. J.">
        <title>Dendrobium thyrsiflorum genome and its molecular insights into genes involved in important horticultural traits.</title>
        <authorList>
            <person name="Chen B."/>
            <person name="Wang J.Y."/>
            <person name="Zheng P.J."/>
            <person name="Li K.L."/>
            <person name="Liang Y.M."/>
            <person name="Chen X.F."/>
            <person name="Zhang C."/>
            <person name="Zhao X."/>
            <person name="He X."/>
            <person name="Zhang G.Q."/>
            <person name="Liu Z.J."/>
            <person name="Xu Q."/>
        </authorList>
    </citation>
    <scope>NUCLEOTIDE SEQUENCE [LARGE SCALE GENOMIC DNA]</scope>
    <source>
        <strain evidence="1">GZMU011</strain>
    </source>
</reference>